<dbReference type="InterPro" id="IPR001282">
    <property type="entry name" value="G6P_DH"/>
</dbReference>
<protein>
    <submittedName>
        <fullName evidence="8">Glucose-6-phosphate 1-dehydrogenase</fullName>
    </submittedName>
</protein>
<dbReference type="InterPro" id="IPR022674">
    <property type="entry name" value="G6P_DH_NAD-bd"/>
</dbReference>
<reference evidence="8 9" key="1">
    <citation type="submission" date="2018-07" db="EMBL/GenBank/DDBJ databases">
        <title>Comparative genomics of the Candidatus Parilichlamydiaceae reveals evidence of convergent evolution and genome reduction in the phylum Chlamydiae.</title>
        <authorList>
            <person name="Taylor-Brown A."/>
            <person name="Polkinghorne A."/>
        </authorList>
    </citation>
    <scope>NUCLEOTIDE SEQUENCE [LARGE SCALE GENOMIC DNA]</scope>
    <source>
        <strain evidence="8 9">Hat2</strain>
    </source>
</reference>
<evidence type="ECO:0000256" key="2">
    <source>
        <dbReference type="ARBA" id="ARBA00022526"/>
    </source>
</evidence>
<keyword evidence="4" id="KW-0560">Oxidoreductase</keyword>
<dbReference type="SUPFAM" id="SSF51735">
    <property type="entry name" value="NAD(P)-binding Rossmann-fold domains"/>
    <property type="match status" value="1"/>
</dbReference>
<organism evidence="8 9">
    <name type="scientific">Candidatus Similichlamydia laticola</name>
    <dbReference type="NCBI Taxonomy" id="2170265"/>
    <lineage>
        <taxon>Bacteria</taxon>
        <taxon>Pseudomonadati</taxon>
        <taxon>Chlamydiota</taxon>
        <taxon>Chlamydiia</taxon>
        <taxon>Parachlamydiales</taxon>
        <taxon>Candidatus Parilichlamydiaceae</taxon>
        <taxon>Candidatus Similichlamydia</taxon>
    </lineage>
</organism>
<dbReference type="Gene3D" id="3.40.50.720">
    <property type="entry name" value="NAD(P)-binding Rossmann-like Domain"/>
    <property type="match status" value="1"/>
</dbReference>
<comment type="pathway">
    <text evidence="1">Carbohydrate degradation; pentose phosphate pathway; D-ribulose 5-phosphate from D-glucose 6-phosphate (oxidative stage): step 1/3.</text>
</comment>
<dbReference type="GO" id="GO:0005829">
    <property type="term" value="C:cytosol"/>
    <property type="evidence" value="ECO:0007669"/>
    <property type="project" value="TreeGrafter"/>
</dbReference>
<dbReference type="GO" id="GO:0050661">
    <property type="term" value="F:NADP binding"/>
    <property type="evidence" value="ECO:0007669"/>
    <property type="project" value="InterPro"/>
</dbReference>
<evidence type="ECO:0000256" key="4">
    <source>
        <dbReference type="ARBA" id="ARBA00023002"/>
    </source>
</evidence>
<proteinExistence type="predicted"/>
<name>A0A369KKQ5_9BACT</name>
<keyword evidence="3" id="KW-0521">NADP</keyword>
<evidence type="ECO:0000313" key="9">
    <source>
        <dbReference type="Proteomes" id="UP000253816"/>
    </source>
</evidence>
<keyword evidence="9" id="KW-1185">Reference proteome</keyword>
<evidence type="ECO:0000256" key="3">
    <source>
        <dbReference type="ARBA" id="ARBA00022857"/>
    </source>
</evidence>
<dbReference type="Gene3D" id="3.30.360.10">
    <property type="entry name" value="Dihydrodipicolinate Reductase, domain 2"/>
    <property type="match status" value="1"/>
</dbReference>
<dbReference type="EMBL" id="QQBG01000011">
    <property type="protein sequence ID" value="RDB31586.1"/>
    <property type="molecule type" value="Genomic_DNA"/>
</dbReference>
<dbReference type="InterPro" id="IPR022675">
    <property type="entry name" value="G6P_DH_C"/>
</dbReference>
<dbReference type="RefSeq" id="WP_114544260.1">
    <property type="nucleotide sequence ID" value="NZ_QQBG01000011.1"/>
</dbReference>
<dbReference type="PRINTS" id="PR00079">
    <property type="entry name" value="G6PDHDRGNASE"/>
</dbReference>
<sequence length="443" mass="50056">MHSPGKRQTLVLFGVTGDLVRRKILPALYQLEHKGLLANDFCCLGVGRQEVTNKDLLEKALIKDINPIVWRRFASKFRYCKLQLDNLETYHSLKKEVEHFGKKTELLFFLAVSTSFFSVIAHHLVASSCWQEGRSSLFLEKPFGSDFMVAQQLQRDLEGLIGAENIHLIDHYLSKPGIGSLLQVRTLPGIASLWNKESIRCIQVVATESLGIEGRAPFYDQQGHIKDLVQSHLLQILSLTGALLTDQNLKEARSHFLKSLFLSHSKPIHIGQYTEGKIKGKTVCGYLDELGVASNSQTETFAAMCFESALPEWKGVFFEVFTGKRLHQKLTEVIILFHSGKRLVIRSFPDTSIMGMPSEEKKSCRALECLWKQSLSGYEAILMASFSQNESVFLSPKEAALGWEVLAPYFREKQHLHYYEAGSWGPPETLKLYSSIFEQIGRG</sequence>
<dbReference type="SUPFAM" id="SSF55347">
    <property type="entry name" value="Glyceraldehyde-3-phosphate dehydrogenase-like, C-terminal domain"/>
    <property type="match status" value="1"/>
</dbReference>
<dbReference type="OrthoDB" id="9802739at2"/>
<dbReference type="Proteomes" id="UP000253816">
    <property type="component" value="Unassembled WGS sequence"/>
</dbReference>
<evidence type="ECO:0000259" key="7">
    <source>
        <dbReference type="Pfam" id="PF02781"/>
    </source>
</evidence>
<feature type="domain" description="Glucose-6-phosphate dehydrogenase NAD-binding" evidence="6">
    <location>
        <begin position="11"/>
        <end position="176"/>
    </location>
</feature>
<evidence type="ECO:0000259" key="6">
    <source>
        <dbReference type="Pfam" id="PF00479"/>
    </source>
</evidence>
<feature type="domain" description="Glucose-6-phosphate dehydrogenase C-terminal" evidence="7">
    <location>
        <begin position="191"/>
        <end position="433"/>
    </location>
</feature>
<keyword evidence="2" id="KW-0313">Glucose metabolism</keyword>
<accession>A0A369KKQ5</accession>
<dbReference type="GO" id="GO:0006006">
    <property type="term" value="P:glucose metabolic process"/>
    <property type="evidence" value="ECO:0007669"/>
    <property type="project" value="UniProtKB-KW"/>
</dbReference>
<dbReference type="InterPro" id="IPR036291">
    <property type="entry name" value="NAD(P)-bd_dom_sf"/>
</dbReference>
<evidence type="ECO:0000256" key="5">
    <source>
        <dbReference type="ARBA" id="ARBA00023277"/>
    </source>
</evidence>
<dbReference type="PANTHER" id="PTHR23429:SF0">
    <property type="entry name" value="GLUCOSE-6-PHOSPHATE 1-DEHYDROGENASE"/>
    <property type="match status" value="1"/>
</dbReference>
<evidence type="ECO:0000313" key="8">
    <source>
        <dbReference type="EMBL" id="RDB31586.1"/>
    </source>
</evidence>
<dbReference type="PANTHER" id="PTHR23429">
    <property type="entry name" value="GLUCOSE-6-PHOSPHATE 1-DEHYDROGENASE G6PD"/>
    <property type="match status" value="1"/>
</dbReference>
<keyword evidence="5" id="KW-0119">Carbohydrate metabolism</keyword>
<evidence type="ECO:0000256" key="1">
    <source>
        <dbReference type="ARBA" id="ARBA00004937"/>
    </source>
</evidence>
<comment type="caution">
    <text evidence="8">The sequence shown here is derived from an EMBL/GenBank/DDBJ whole genome shotgun (WGS) entry which is preliminary data.</text>
</comment>
<dbReference type="AlphaFoldDB" id="A0A369KKQ5"/>
<dbReference type="Pfam" id="PF00479">
    <property type="entry name" value="G6PD_N"/>
    <property type="match status" value="1"/>
</dbReference>
<dbReference type="GO" id="GO:0004345">
    <property type="term" value="F:glucose-6-phosphate dehydrogenase activity"/>
    <property type="evidence" value="ECO:0007669"/>
    <property type="project" value="InterPro"/>
</dbReference>
<dbReference type="Pfam" id="PF02781">
    <property type="entry name" value="G6PD_C"/>
    <property type="match status" value="1"/>
</dbReference>
<dbReference type="GO" id="GO:0009051">
    <property type="term" value="P:pentose-phosphate shunt, oxidative branch"/>
    <property type="evidence" value="ECO:0007669"/>
    <property type="project" value="TreeGrafter"/>
</dbReference>
<gene>
    <name evidence="8" type="ORF">HAT2_00307</name>
</gene>